<organism evidence="2 3">
    <name type="scientific">Sphingobacterium suaedae</name>
    <dbReference type="NCBI Taxonomy" id="1686402"/>
    <lineage>
        <taxon>Bacteria</taxon>
        <taxon>Pseudomonadati</taxon>
        <taxon>Bacteroidota</taxon>
        <taxon>Sphingobacteriia</taxon>
        <taxon>Sphingobacteriales</taxon>
        <taxon>Sphingobacteriaceae</taxon>
        <taxon>Sphingobacterium</taxon>
    </lineage>
</organism>
<evidence type="ECO:0000259" key="1">
    <source>
        <dbReference type="Pfam" id="PF01863"/>
    </source>
</evidence>
<dbReference type="Pfam" id="PF01863">
    <property type="entry name" value="YgjP-like"/>
    <property type="match status" value="1"/>
</dbReference>
<dbReference type="Proteomes" id="UP001597545">
    <property type="component" value="Unassembled WGS sequence"/>
</dbReference>
<feature type="domain" description="YgjP-like metallopeptidase" evidence="1">
    <location>
        <begin position="19"/>
        <end position="173"/>
    </location>
</feature>
<name>A0ABW5KFY1_9SPHI</name>
<dbReference type="EMBL" id="JBHULR010000003">
    <property type="protein sequence ID" value="MFD2547119.1"/>
    <property type="molecule type" value="Genomic_DNA"/>
</dbReference>
<sequence length="215" mass="25026">MIWEIDGTEVSVLPTETDGVVIVRWEADRKIVRIPAKISRDEATWIIRDLLHMAPRERNAPAESYLDLFGTKYAIRQQDNIMRPFIKDCVIYCNTGINIWSVRVIQQVKNELLLQLVVREVGDWEDRLGVLVPKVALRANKKRPFKVCPEKRCIYFDRGLVRFSQYQIAYLVACAMLDFTSDGNQKIVSWLAKNYPDSKIINKIVAYEYGNQHTY</sequence>
<gene>
    <name evidence="2" type="ORF">ACFSR5_05590</name>
</gene>
<keyword evidence="3" id="KW-1185">Reference proteome</keyword>
<evidence type="ECO:0000313" key="3">
    <source>
        <dbReference type="Proteomes" id="UP001597545"/>
    </source>
</evidence>
<proteinExistence type="predicted"/>
<evidence type="ECO:0000313" key="2">
    <source>
        <dbReference type="EMBL" id="MFD2547119.1"/>
    </source>
</evidence>
<comment type="caution">
    <text evidence="2">The sequence shown here is derived from an EMBL/GenBank/DDBJ whole genome shotgun (WGS) entry which is preliminary data.</text>
</comment>
<protein>
    <submittedName>
        <fullName evidence="2">YgjP-like metallopeptidase domain-containing protein</fullName>
    </submittedName>
</protein>
<accession>A0ABW5KFY1</accession>
<reference evidence="3" key="1">
    <citation type="journal article" date="2019" name="Int. J. Syst. Evol. Microbiol.">
        <title>The Global Catalogue of Microorganisms (GCM) 10K type strain sequencing project: providing services to taxonomists for standard genome sequencing and annotation.</title>
        <authorList>
            <consortium name="The Broad Institute Genomics Platform"/>
            <consortium name="The Broad Institute Genome Sequencing Center for Infectious Disease"/>
            <person name="Wu L."/>
            <person name="Ma J."/>
        </authorList>
    </citation>
    <scope>NUCLEOTIDE SEQUENCE [LARGE SCALE GENOMIC DNA]</scope>
    <source>
        <strain evidence="3">KCTC 42662</strain>
    </source>
</reference>
<dbReference type="InterPro" id="IPR002725">
    <property type="entry name" value="YgjP-like_metallopeptidase"/>
</dbReference>
<dbReference type="RefSeq" id="WP_380901568.1">
    <property type="nucleotide sequence ID" value="NZ_JBHUEG010000007.1"/>
</dbReference>